<feature type="compositionally biased region" description="Basic and acidic residues" evidence="1">
    <location>
        <begin position="250"/>
        <end position="271"/>
    </location>
</feature>
<sequence>MIGSHCVALRQGLMENTSRPLLSFNRLSDHNYDAFLEAVETSSRTNSLETVGVIPEQPRYRRFLASASLLTLASLGVVALLFLAGSPNSEKTTEASAVSAGEELEESEPTFKSVAGWVENGEVVYPDTNLYSTLLDLLIENQNSSALQDTAHNHTDKGCVKHKEFNGCLDVSAFNHLAKKSLKKERCLFKGAVTHHSKHKTEDGFVLFTQMETVGPGKPVKFNACPGLIRTARGDYNTVIDHTPRLPRNARGDHNTVIERTPRLPRTARGD</sequence>
<proteinExistence type="predicted"/>
<accession>A0AAE0ETN0</accession>
<feature type="transmembrane region" description="Helical" evidence="2">
    <location>
        <begin position="63"/>
        <end position="84"/>
    </location>
</feature>
<evidence type="ECO:0000256" key="1">
    <source>
        <dbReference type="SAM" id="MobiDB-lite"/>
    </source>
</evidence>
<keyword evidence="2" id="KW-0812">Transmembrane</keyword>
<gene>
    <name evidence="3" type="ORF">CYMTET_49672</name>
</gene>
<keyword evidence="2" id="KW-0472">Membrane</keyword>
<feature type="region of interest" description="Disordered" evidence="1">
    <location>
        <begin position="246"/>
        <end position="271"/>
    </location>
</feature>
<reference evidence="3 4" key="1">
    <citation type="journal article" date="2015" name="Genome Biol. Evol.">
        <title>Comparative Genomics of a Bacterivorous Green Alga Reveals Evolutionary Causalities and Consequences of Phago-Mixotrophic Mode of Nutrition.</title>
        <authorList>
            <person name="Burns J.A."/>
            <person name="Paasch A."/>
            <person name="Narechania A."/>
            <person name="Kim E."/>
        </authorList>
    </citation>
    <scope>NUCLEOTIDE SEQUENCE [LARGE SCALE GENOMIC DNA]</scope>
    <source>
        <strain evidence="3 4">PLY_AMNH</strain>
    </source>
</reference>
<dbReference type="EMBL" id="LGRX02033629">
    <property type="protein sequence ID" value="KAK3240488.1"/>
    <property type="molecule type" value="Genomic_DNA"/>
</dbReference>
<evidence type="ECO:0000313" key="4">
    <source>
        <dbReference type="Proteomes" id="UP001190700"/>
    </source>
</evidence>
<comment type="caution">
    <text evidence="3">The sequence shown here is derived from an EMBL/GenBank/DDBJ whole genome shotgun (WGS) entry which is preliminary data.</text>
</comment>
<organism evidence="3 4">
    <name type="scientific">Cymbomonas tetramitiformis</name>
    <dbReference type="NCBI Taxonomy" id="36881"/>
    <lineage>
        <taxon>Eukaryota</taxon>
        <taxon>Viridiplantae</taxon>
        <taxon>Chlorophyta</taxon>
        <taxon>Pyramimonadophyceae</taxon>
        <taxon>Pyramimonadales</taxon>
        <taxon>Pyramimonadaceae</taxon>
        <taxon>Cymbomonas</taxon>
    </lineage>
</organism>
<name>A0AAE0ETN0_9CHLO</name>
<evidence type="ECO:0000313" key="3">
    <source>
        <dbReference type="EMBL" id="KAK3240488.1"/>
    </source>
</evidence>
<keyword evidence="2" id="KW-1133">Transmembrane helix</keyword>
<evidence type="ECO:0000256" key="2">
    <source>
        <dbReference type="SAM" id="Phobius"/>
    </source>
</evidence>
<dbReference type="Proteomes" id="UP001190700">
    <property type="component" value="Unassembled WGS sequence"/>
</dbReference>
<keyword evidence="4" id="KW-1185">Reference proteome</keyword>
<protein>
    <submittedName>
        <fullName evidence="3">Uncharacterized protein</fullName>
    </submittedName>
</protein>
<dbReference type="AlphaFoldDB" id="A0AAE0ETN0"/>